<feature type="transmembrane region" description="Helical" evidence="8">
    <location>
        <begin position="228"/>
        <end position="245"/>
    </location>
</feature>
<keyword evidence="6 8" id="KW-1133">Transmembrane helix</keyword>
<dbReference type="GO" id="GO:0022857">
    <property type="term" value="F:transmembrane transporter activity"/>
    <property type="evidence" value="ECO:0007669"/>
    <property type="project" value="InterPro"/>
</dbReference>
<keyword evidence="11" id="KW-1185">Reference proteome</keyword>
<evidence type="ECO:0000256" key="8">
    <source>
        <dbReference type="SAM" id="Phobius"/>
    </source>
</evidence>
<feature type="transmembrane region" description="Helical" evidence="8">
    <location>
        <begin position="79"/>
        <end position="101"/>
    </location>
</feature>
<keyword evidence="7 8" id="KW-0472">Membrane</keyword>
<feature type="transmembrane region" description="Helical" evidence="8">
    <location>
        <begin position="426"/>
        <end position="448"/>
    </location>
</feature>
<feature type="transmembrane region" description="Helical" evidence="8">
    <location>
        <begin position="295"/>
        <end position="318"/>
    </location>
</feature>
<dbReference type="CDD" id="cd17321">
    <property type="entry name" value="MFS_MMR_MDR_like"/>
    <property type="match status" value="1"/>
</dbReference>
<evidence type="ECO:0000256" key="4">
    <source>
        <dbReference type="ARBA" id="ARBA00022475"/>
    </source>
</evidence>
<feature type="transmembrane region" description="Helical" evidence="8">
    <location>
        <begin position="266"/>
        <end position="289"/>
    </location>
</feature>
<evidence type="ECO:0000256" key="6">
    <source>
        <dbReference type="ARBA" id="ARBA00022989"/>
    </source>
</evidence>
<dbReference type="AlphaFoldDB" id="A0A4R1J9R1"/>
<evidence type="ECO:0000313" key="11">
    <source>
        <dbReference type="Proteomes" id="UP000295565"/>
    </source>
</evidence>
<feature type="transmembrane region" description="Helical" evidence="8">
    <location>
        <begin position="198"/>
        <end position="216"/>
    </location>
</feature>
<dbReference type="InterPro" id="IPR020846">
    <property type="entry name" value="MFS_dom"/>
</dbReference>
<feature type="transmembrane region" description="Helical" evidence="8">
    <location>
        <begin position="167"/>
        <end position="186"/>
    </location>
</feature>
<proteinExistence type="inferred from homology"/>
<evidence type="ECO:0000256" key="5">
    <source>
        <dbReference type="ARBA" id="ARBA00022692"/>
    </source>
</evidence>
<gene>
    <name evidence="10" type="ORF">EV690_2374</name>
</gene>
<dbReference type="PANTHER" id="PTHR42718">
    <property type="entry name" value="MAJOR FACILITATOR SUPERFAMILY MULTIDRUG TRANSPORTER MFSC"/>
    <property type="match status" value="1"/>
</dbReference>
<feature type="transmembrane region" description="Helical" evidence="8">
    <location>
        <begin position="107"/>
        <end position="126"/>
    </location>
</feature>
<keyword evidence="4" id="KW-1003">Cell membrane</keyword>
<dbReference type="RefSeq" id="WP_131913177.1">
    <property type="nucleotide sequence ID" value="NZ_OU594967.1"/>
</dbReference>
<dbReference type="Pfam" id="PF07690">
    <property type="entry name" value="MFS_1"/>
    <property type="match status" value="1"/>
</dbReference>
<reference evidence="10 11" key="1">
    <citation type="submission" date="2019-03" db="EMBL/GenBank/DDBJ databases">
        <title>Genomic Encyclopedia of Type Strains, Phase IV (KMG-IV): sequencing the most valuable type-strain genomes for metagenomic binning, comparative biology and taxonomic classification.</title>
        <authorList>
            <person name="Goeker M."/>
        </authorList>
    </citation>
    <scope>NUCLEOTIDE SEQUENCE [LARGE SCALE GENOMIC DNA]</scope>
    <source>
        <strain evidence="10 11">DSM 18577</strain>
    </source>
</reference>
<evidence type="ECO:0000256" key="3">
    <source>
        <dbReference type="ARBA" id="ARBA00022448"/>
    </source>
</evidence>
<keyword evidence="5 8" id="KW-0812">Transmembrane</keyword>
<dbReference type="GO" id="GO:0005886">
    <property type="term" value="C:plasma membrane"/>
    <property type="evidence" value="ECO:0007669"/>
    <property type="project" value="UniProtKB-SubCell"/>
</dbReference>
<dbReference type="SUPFAM" id="SSF103473">
    <property type="entry name" value="MFS general substrate transporter"/>
    <property type="match status" value="1"/>
</dbReference>
<feature type="transmembrane region" description="Helical" evidence="8">
    <location>
        <begin position="330"/>
        <end position="349"/>
    </location>
</feature>
<feature type="transmembrane region" description="Helical" evidence="8">
    <location>
        <begin position="138"/>
        <end position="161"/>
    </location>
</feature>
<feature type="transmembrane region" description="Helical" evidence="8">
    <location>
        <begin position="361"/>
        <end position="380"/>
    </location>
</feature>
<feature type="domain" description="Major facilitator superfamily (MFS) profile" evidence="9">
    <location>
        <begin position="10"/>
        <end position="452"/>
    </location>
</feature>
<dbReference type="Gene3D" id="1.20.1720.10">
    <property type="entry name" value="Multidrug resistance protein D"/>
    <property type="match status" value="1"/>
</dbReference>
<dbReference type="InterPro" id="IPR011701">
    <property type="entry name" value="MFS"/>
</dbReference>
<comment type="subcellular location">
    <subcellularLocation>
        <location evidence="1">Cell membrane</location>
        <topology evidence="1">Multi-pass membrane protein</topology>
    </subcellularLocation>
</comment>
<evidence type="ECO:0000313" key="10">
    <source>
        <dbReference type="EMBL" id="TCK47355.1"/>
    </source>
</evidence>
<feature type="transmembrane region" description="Helical" evidence="8">
    <location>
        <begin position="401"/>
        <end position="420"/>
    </location>
</feature>
<dbReference type="OrthoDB" id="2412976at2"/>
<dbReference type="InterPro" id="IPR004638">
    <property type="entry name" value="EmrB-like"/>
</dbReference>
<evidence type="ECO:0000256" key="1">
    <source>
        <dbReference type="ARBA" id="ARBA00004651"/>
    </source>
</evidence>
<accession>A0A4R1J9R1</accession>
<evidence type="ECO:0000256" key="7">
    <source>
        <dbReference type="ARBA" id="ARBA00023136"/>
    </source>
</evidence>
<dbReference type="Proteomes" id="UP000295565">
    <property type="component" value="Unassembled WGS sequence"/>
</dbReference>
<protein>
    <submittedName>
        <fullName evidence="10">DHA2 family methylenomycin A resistance protein-like MFS transporter</fullName>
    </submittedName>
</protein>
<dbReference type="EMBL" id="SMGD01000014">
    <property type="protein sequence ID" value="TCK47355.1"/>
    <property type="molecule type" value="Genomic_DNA"/>
</dbReference>
<dbReference type="InterPro" id="IPR036259">
    <property type="entry name" value="MFS_trans_sf"/>
</dbReference>
<comment type="caution">
    <text evidence="10">The sequence shown here is derived from an EMBL/GenBank/DDBJ whole genome shotgun (WGS) entry which is preliminary data.</text>
</comment>
<keyword evidence="3" id="KW-0813">Transport</keyword>
<evidence type="ECO:0000259" key="9">
    <source>
        <dbReference type="PROSITE" id="PS50850"/>
    </source>
</evidence>
<evidence type="ECO:0000256" key="2">
    <source>
        <dbReference type="ARBA" id="ARBA00008537"/>
    </source>
</evidence>
<dbReference type="NCBIfam" id="TIGR00711">
    <property type="entry name" value="efflux_EmrB"/>
    <property type="match status" value="1"/>
</dbReference>
<feature type="transmembrane region" description="Helical" evidence="8">
    <location>
        <begin position="46"/>
        <end position="67"/>
    </location>
</feature>
<dbReference type="PROSITE" id="PS50850">
    <property type="entry name" value="MFS"/>
    <property type="match status" value="1"/>
</dbReference>
<dbReference type="Gene3D" id="1.20.1250.20">
    <property type="entry name" value="MFS general substrate transporter like domains"/>
    <property type="match status" value="1"/>
</dbReference>
<sequence>MNTSGNKKLTLLATCLGFVVVLLDVSVVNVALESFKAEFATNVLQLQWIVNAYTLLFASLLLTAGALGDRFGHKKVFLLGYAVFTLASLGCGLAHTLPMLIGFRSLQGIGAALLVPTSLALVRIAYEIPAERNKAIALWAGVAGIALAAGPVVGGLLIGVFGWRSIFFINLPIGLIGIVLCMVNTPRIAPDHKGGFDLWGQLLALFALANLIYTVIDLGREEGVDLWVIIHALCFVVALIGFVWVELRTARPMVPLSVFNNAAFSLASILGVIVNFVFYGLIFVFSIFLQQVNHYSVINTGLAFLPMTGVLFFGNQLAARWLPKLRERRLLALGLAIALLGVVSLEPFVDGAPYADIAVQMFFIGFGISLTVPTLTAIAVNHVSSDKSGVASAVVNASRQVGGLIGVAIFSLLINVADASQFGHGFARVIVLSSLLLAVGWALTLVLLRKQPLAVKSATLSNAQKP</sequence>
<organism evidence="10 11">
    <name type="scientific">Celerinatantimonas diazotrophica</name>
    <dbReference type="NCBI Taxonomy" id="412034"/>
    <lineage>
        <taxon>Bacteria</taxon>
        <taxon>Pseudomonadati</taxon>
        <taxon>Pseudomonadota</taxon>
        <taxon>Gammaproteobacteria</taxon>
        <taxon>Celerinatantimonadaceae</taxon>
        <taxon>Celerinatantimonas</taxon>
    </lineage>
</organism>
<comment type="similarity">
    <text evidence="2">Belongs to the major facilitator superfamily. EmrB family.</text>
</comment>
<name>A0A4R1J9R1_9GAMM</name>
<dbReference type="PANTHER" id="PTHR42718:SF9">
    <property type="entry name" value="MAJOR FACILITATOR SUPERFAMILY MULTIDRUG TRANSPORTER MFSC"/>
    <property type="match status" value="1"/>
</dbReference>